<name>A0A7Y9XE35_9ACTN</name>
<feature type="region of interest" description="Disordered" evidence="1">
    <location>
        <begin position="356"/>
        <end position="375"/>
    </location>
</feature>
<evidence type="ECO:0000313" key="4">
    <source>
        <dbReference type="Proteomes" id="UP000584931"/>
    </source>
</evidence>
<keyword evidence="2" id="KW-0812">Transmembrane</keyword>
<feature type="transmembrane region" description="Helical" evidence="2">
    <location>
        <begin position="471"/>
        <end position="490"/>
    </location>
</feature>
<keyword evidence="2" id="KW-1133">Transmembrane helix</keyword>
<dbReference type="EMBL" id="JACCHL010000001">
    <property type="protein sequence ID" value="NYH53142.1"/>
    <property type="molecule type" value="Genomic_DNA"/>
</dbReference>
<comment type="caution">
    <text evidence="3">The sequence shown here is derived from an EMBL/GenBank/DDBJ whole genome shotgun (WGS) entry which is preliminary data.</text>
</comment>
<accession>A0A7Y9XE35</accession>
<evidence type="ECO:0000256" key="2">
    <source>
        <dbReference type="SAM" id="Phobius"/>
    </source>
</evidence>
<proteinExistence type="predicted"/>
<organism evidence="3 4">
    <name type="scientific">Nocardiopsis sinuspersici</name>
    <dbReference type="NCBI Taxonomy" id="501010"/>
    <lineage>
        <taxon>Bacteria</taxon>
        <taxon>Bacillati</taxon>
        <taxon>Actinomycetota</taxon>
        <taxon>Actinomycetes</taxon>
        <taxon>Streptosporangiales</taxon>
        <taxon>Nocardiopsidaceae</taxon>
        <taxon>Nocardiopsis</taxon>
    </lineage>
</organism>
<dbReference type="Proteomes" id="UP000584931">
    <property type="component" value="Unassembled WGS sequence"/>
</dbReference>
<evidence type="ECO:0000313" key="3">
    <source>
        <dbReference type="EMBL" id="NYH53142.1"/>
    </source>
</evidence>
<dbReference type="AlphaFoldDB" id="A0A7Y9XE35"/>
<feature type="transmembrane region" description="Helical" evidence="2">
    <location>
        <begin position="258"/>
        <end position="277"/>
    </location>
</feature>
<feature type="transmembrane region" description="Helical" evidence="2">
    <location>
        <begin position="32"/>
        <end position="54"/>
    </location>
</feature>
<protein>
    <submittedName>
        <fullName evidence="3">Uncharacterized protein</fullName>
    </submittedName>
</protein>
<dbReference type="RefSeq" id="WP_337797871.1">
    <property type="nucleotide sequence ID" value="NZ_JACCHL010000001.1"/>
</dbReference>
<feature type="region of interest" description="Disordered" evidence="1">
    <location>
        <begin position="1"/>
        <end position="22"/>
    </location>
</feature>
<reference evidence="3 4" key="1">
    <citation type="submission" date="2020-07" db="EMBL/GenBank/DDBJ databases">
        <title>Sequencing the genomes of 1000 actinobacteria strains.</title>
        <authorList>
            <person name="Klenk H.-P."/>
        </authorList>
    </citation>
    <scope>NUCLEOTIDE SEQUENCE [LARGE SCALE GENOMIC DNA]</scope>
    <source>
        <strain evidence="3 4">DSM 45278</strain>
    </source>
</reference>
<feature type="transmembrane region" description="Helical" evidence="2">
    <location>
        <begin position="224"/>
        <end position="246"/>
    </location>
</feature>
<sequence length="498" mass="53485">MTSPDSDQARRTGARERGAAARRRLDTTPARVWLLTTVCAVAIAGLFGSAALTLGQARDGLDVLGRDGPQAEATTELYLALADMDARVADMLLMGTAHDLGSGREEVQKQYEASRTQAGKALLQVASLIEGDYVEKCKDVEECNVRAVLAGMGAYEEWAAEALLLNDEAQAPPGRVDREALETYLRATRLMHTELLPKAFNLGLDSSASVRANHEERQEAVTIGLLWVGAAGAVTVAALVGLQMYLRARFRRRFNAPLTAATAGAVLLTAGVVLALVTSNGHQHDAKEEGLDAAMSLSRAGAITTDMQVYESRYLVDPANADNYQQVYLGWAQQVLSRPANNLEAYYEAVDEVAASYPDLPGPDRPDPDDPDPGTLGYLGRSAQEALLPGQGDALAEVLGSYNDLQGEDRALRSAAGSGDLAGALDIRMRVAHIEDGTFRTYETALDELIGLHMDAFEEGIERGDAVLAPWTWTLPVGTLLLLVLVVLGVRPRLAEYR</sequence>
<evidence type="ECO:0000256" key="1">
    <source>
        <dbReference type="SAM" id="MobiDB-lite"/>
    </source>
</evidence>
<feature type="compositionally biased region" description="Basic and acidic residues" evidence="1">
    <location>
        <begin position="7"/>
        <end position="22"/>
    </location>
</feature>
<gene>
    <name evidence="3" type="ORF">HNR06_002731</name>
</gene>
<keyword evidence="2" id="KW-0472">Membrane</keyword>